<evidence type="ECO:0000259" key="7">
    <source>
        <dbReference type="PROSITE" id="PS50928"/>
    </source>
</evidence>
<evidence type="ECO:0000256" key="5">
    <source>
        <dbReference type="ARBA" id="ARBA00023136"/>
    </source>
</evidence>
<comment type="subcellular location">
    <subcellularLocation>
        <location evidence="6">Cell membrane</location>
        <topology evidence="6">Multi-pass membrane protein</topology>
    </subcellularLocation>
    <subcellularLocation>
        <location evidence="1">Membrane</location>
        <topology evidence="1">Multi-pass membrane protein</topology>
    </subcellularLocation>
</comment>
<gene>
    <name evidence="8" type="ORF">N780_16080</name>
</gene>
<dbReference type="GO" id="GO:0004177">
    <property type="term" value="F:aminopeptidase activity"/>
    <property type="evidence" value="ECO:0007669"/>
    <property type="project" value="UniProtKB-KW"/>
</dbReference>
<comment type="similarity">
    <text evidence="6">Belongs to the binding-protein-dependent transport system permease family.</text>
</comment>
<dbReference type="SUPFAM" id="SSF161098">
    <property type="entry name" value="MetI-like"/>
    <property type="match status" value="1"/>
</dbReference>
<accession>A0A0A2UUC8</accession>
<protein>
    <submittedName>
        <fullName evidence="8">Aminopeptidase N</fullName>
    </submittedName>
</protein>
<dbReference type="STRING" id="1385513.N780_16080"/>
<dbReference type="OrthoDB" id="2376472at2"/>
<evidence type="ECO:0000313" key="8">
    <source>
        <dbReference type="EMBL" id="KGP91867.1"/>
    </source>
</evidence>
<evidence type="ECO:0000256" key="2">
    <source>
        <dbReference type="ARBA" id="ARBA00022448"/>
    </source>
</evidence>
<name>A0A0A2UUC8_9BACI</name>
<keyword evidence="4 6" id="KW-1133">Transmembrane helix</keyword>
<evidence type="ECO:0000256" key="4">
    <source>
        <dbReference type="ARBA" id="ARBA00022989"/>
    </source>
</evidence>
<dbReference type="Proteomes" id="UP000030153">
    <property type="component" value="Unassembled WGS sequence"/>
</dbReference>
<feature type="transmembrane region" description="Helical" evidence="6">
    <location>
        <begin position="273"/>
        <end position="293"/>
    </location>
</feature>
<feature type="transmembrane region" description="Helical" evidence="6">
    <location>
        <begin position="155"/>
        <end position="174"/>
    </location>
</feature>
<keyword evidence="3 6" id="KW-0812">Transmembrane</keyword>
<organism evidence="8 9">
    <name type="scientific">Pontibacillus chungwhensis BH030062</name>
    <dbReference type="NCBI Taxonomy" id="1385513"/>
    <lineage>
        <taxon>Bacteria</taxon>
        <taxon>Bacillati</taxon>
        <taxon>Bacillota</taxon>
        <taxon>Bacilli</taxon>
        <taxon>Bacillales</taxon>
        <taxon>Bacillaceae</taxon>
        <taxon>Pontibacillus</taxon>
    </lineage>
</organism>
<comment type="caution">
    <text evidence="8">The sequence shown here is derived from an EMBL/GenBank/DDBJ whole genome shotgun (WGS) entry which is preliminary data.</text>
</comment>
<proteinExistence type="inferred from homology"/>
<keyword evidence="5 6" id="KW-0472">Membrane</keyword>
<dbReference type="eggNOG" id="COG1173">
    <property type="taxonomic scope" value="Bacteria"/>
</dbReference>
<feature type="transmembrane region" description="Helical" evidence="6">
    <location>
        <begin position="333"/>
        <end position="356"/>
    </location>
</feature>
<dbReference type="Gene3D" id="1.10.3720.10">
    <property type="entry name" value="MetI-like"/>
    <property type="match status" value="1"/>
</dbReference>
<keyword evidence="8" id="KW-0378">Hydrolase</keyword>
<feature type="transmembrane region" description="Helical" evidence="6">
    <location>
        <begin position="9"/>
        <end position="28"/>
    </location>
</feature>
<feature type="domain" description="ABC transmembrane type-1" evidence="7">
    <location>
        <begin position="85"/>
        <end position="286"/>
    </location>
</feature>
<evidence type="ECO:0000313" key="9">
    <source>
        <dbReference type="Proteomes" id="UP000030153"/>
    </source>
</evidence>
<feature type="transmembrane region" description="Helical" evidence="6">
    <location>
        <begin position="213"/>
        <end position="237"/>
    </location>
</feature>
<feature type="transmembrane region" description="Helical" evidence="6">
    <location>
        <begin position="122"/>
        <end position="143"/>
    </location>
</feature>
<sequence>MNRIRQMNLPLYIGFFLVLVFIFIAIAGPKLSLHPLDHKVEVEYQIIDGKGVVVAPPVQAFTVPQYPLGTDKYGYDLLTKLLYGAKYTIGIAIATALLKMVLGTMVGLYAGSFKSEWSFWKAIENSMSYIPVFLILFFVLQPITINPSLKSIELILVFILVMTVLSLPSTIASVRKQTREVVKKEYVEVARTLGARRNRLIWKHIFPQLKEGLLIMFVMEIVFVMTVMGQLGIFHLFMGGTIKQTNPTIYLSMTNEWAGLIGQSRGHIFGNHFILMVPLVALVLATSSFVLLARGLQNHFQTDYQKAPWIPTGRTSHQPLPKMKMNLGKRLKVTPGLIIVGAFLLLFAVGMVLVLGEMV</sequence>
<keyword evidence="8" id="KW-0645">Protease</keyword>
<dbReference type="AlphaFoldDB" id="A0A0A2UUC8"/>
<dbReference type="PANTHER" id="PTHR43839">
    <property type="entry name" value="OPPC IN A BINDING PROTEIN-DEPENDENT TRANSPORT SYSTEM"/>
    <property type="match status" value="1"/>
</dbReference>
<dbReference type="InterPro" id="IPR035906">
    <property type="entry name" value="MetI-like_sf"/>
</dbReference>
<evidence type="ECO:0000256" key="1">
    <source>
        <dbReference type="ARBA" id="ARBA00004141"/>
    </source>
</evidence>
<keyword evidence="8" id="KW-0031">Aminopeptidase</keyword>
<dbReference type="EMBL" id="AVBG01000004">
    <property type="protein sequence ID" value="KGP91867.1"/>
    <property type="molecule type" value="Genomic_DNA"/>
</dbReference>
<keyword evidence="9" id="KW-1185">Reference proteome</keyword>
<dbReference type="CDD" id="cd06261">
    <property type="entry name" value="TM_PBP2"/>
    <property type="match status" value="1"/>
</dbReference>
<feature type="transmembrane region" description="Helical" evidence="6">
    <location>
        <begin position="87"/>
        <end position="110"/>
    </location>
</feature>
<dbReference type="Pfam" id="PF00528">
    <property type="entry name" value="BPD_transp_1"/>
    <property type="match status" value="1"/>
</dbReference>
<dbReference type="InterPro" id="IPR000515">
    <property type="entry name" value="MetI-like"/>
</dbReference>
<evidence type="ECO:0000256" key="3">
    <source>
        <dbReference type="ARBA" id="ARBA00022692"/>
    </source>
</evidence>
<reference evidence="8 9" key="1">
    <citation type="submission" date="2013-08" db="EMBL/GenBank/DDBJ databases">
        <title>Genome of Pontibacillus chungwhensis.</title>
        <authorList>
            <person name="Wang Q."/>
            <person name="Wang G."/>
        </authorList>
    </citation>
    <scope>NUCLEOTIDE SEQUENCE [LARGE SCALE GENOMIC DNA]</scope>
    <source>
        <strain evidence="8 9">BH030062</strain>
    </source>
</reference>
<keyword evidence="2 6" id="KW-0813">Transport</keyword>
<dbReference type="GO" id="GO:0005886">
    <property type="term" value="C:plasma membrane"/>
    <property type="evidence" value="ECO:0007669"/>
    <property type="project" value="UniProtKB-SubCell"/>
</dbReference>
<dbReference type="RefSeq" id="WP_052114944.1">
    <property type="nucleotide sequence ID" value="NZ_AVBG01000004.1"/>
</dbReference>
<dbReference type="PANTHER" id="PTHR43839:SF3">
    <property type="entry name" value="OLIGOPEPTIDE ABC TRANSPORTER, PERMEASE PROTEIN"/>
    <property type="match status" value="1"/>
</dbReference>
<dbReference type="PROSITE" id="PS50928">
    <property type="entry name" value="ABC_TM1"/>
    <property type="match status" value="1"/>
</dbReference>
<dbReference type="GO" id="GO:0055085">
    <property type="term" value="P:transmembrane transport"/>
    <property type="evidence" value="ECO:0007669"/>
    <property type="project" value="InterPro"/>
</dbReference>
<evidence type="ECO:0000256" key="6">
    <source>
        <dbReference type="RuleBase" id="RU363032"/>
    </source>
</evidence>